<reference evidence="1" key="1">
    <citation type="submission" date="2021-07" db="EMBL/GenBank/DDBJ databases">
        <title>Complete Genome Sequences of Mycobacterium farcinogenes Isolated from Clinical Specimens from Patients in Thailand.</title>
        <authorList>
            <person name="Sodsai P."/>
        </authorList>
    </citation>
    <scope>NUCLEOTIDE SEQUENCE</scope>
    <source>
        <strain evidence="1">BKK/CU-MFGFA-001</strain>
    </source>
</reference>
<accession>A0ACD1FD88</accession>
<evidence type="ECO:0000313" key="2">
    <source>
        <dbReference type="Proteomes" id="UP000825598"/>
    </source>
</evidence>
<name>A0ACD1FD88_MYCFR</name>
<keyword evidence="1" id="KW-0328">Glycosyltransferase</keyword>
<dbReference type="EC" id="2.4.-.-" evidence="1"/>
<keyword evidence="2" id="KW-1185">Reference proteome</keyword>
<dbReference type="Proteomes" id="UP000825598">
    <property type="component" value="Chromosome"/>
</dbReference>
<keyword evidence="1" id="KW-0808">Transferase</keyword>
<sequence length="399" mass="42870">MSSKRRWEAAGPMCEEFTGAARPAVLHVVTLITPDGAYGGPVRVAFNQSRQLRAAGHRTLVAGAVQGYSTLPNVLNEVPVRLAKARSIIPMLGFSGLLAPALLVWMVRNRRSFDVIHVHLARDLITLPAAAVALILRKRLIVQTHGMITDSSHPIAPILDRILTRPILRRAAAVLYLTEDERAALLRVQPEAAVRHLRNGVPGYEGAPAAARADPTAGGVEVLYLARLQARKRPALFVEAAARLLAAGCDARFTLVGPDEGEGAEVLDTITRSDIRSDEIRWEGAVPPDRTVLRMAAASIYVLPSVDEPFPMSVLEAMSVGLPVVITESCGLADTVRASGSGLVVDESEDALMEAMRTLIIDQRLREKMSAAARQTAAAVFSMEAIARDLTAVYAGEAH</sequence>
<evidence type="ECO:0000313" key="1">
    <source>
        <dbReference type="EMBL" id="QZH64912.1"/>
    </source>
</evidence>
<protein>
    <submittedName>
        <fullName evidence="1">Glycosyltransferase</fullName>
        <ecNumber evidence="1">2.4.-.-</ecNumber>
    </submittedName>
</protein>
<dbReference type="EMBL" id="CP081673">
    <property type="protein sequence ID" value="QZH64912.1"/>
    <property type="molecule type" value="Genomic_DNA"/>
</dbReference>
<proteinExistence type="predicted"/>
<gene>
    <name evidence="1" type="ORF">K6L26_23330</name>
</gene>
<organism evidence="1 2">
    <name type="scientific">Mycolicibacterium farcinogenes</name>
    <name type="common">Mycobacterium farcinogenes</name>
    <dbReference type="NCBI Taxonomy" id="1802"/>
    <lineage>
        <taxon>Bacteria</taxon>
        <taxon>Bacillati</taxon>
        <taxon>Actinomycetota</taxon>
        <taxon>Actinomycetes</taxon>
        <taxon>Mycobacteriales</taxon>
        <taxon>Mycobacteriaceae</taxon>
        <taxon>Mycolicibacterium</taxon>
    </lineage>
</organism>